<evidence type="ECO:0000256" key="4">
    <source>
        <dbReference type="SAM" id="MobiDB-lite"/>
    </source>
</evidence>
<dbReference type="GO" id="GO:0030139">
    <property type="term" value="C:endocytic vesicle"/>
    <property type="evidence" value="ECO:0007669"/>
    <property type="project" value="TreeGrafter"/>
</dbReference>
<dbReference type="GO" id="GO:0031267">
    <property type="term" value="F:small GTPase binding"/>
    <property type="evidence" value="ECO:0007669"/>
    <property type="project" value="TreeGrafter"/>
</dbReference>
<keyword evidence="3" id="KW-0727">SH2 domain</keyword>
<evidence type="ECO:0000259" key="6">
    <source>
        <dbReference type="PROSITE" id="PS50200"/>
    </source>
</evidence>
<accession>A0AAN9BE29</accession>
<dbReference type="InterPro" id="IPR000159">
    <property type="entry name" value="RA_dom"/>
</dbReference>
<evidence type="ECO:0000256" key="2">
    <source>
        <dbReference type="ARBA" id="ARBA00022468"/>
    </source>
</evidence>
<feature type="compositionally biased region" description="Low complexity" evidence="4">
    <location>
        <begin position="980"/>
        <end position="1006"/>
    </location>
</feature>
<dbReference type="SMART" id="SM00252">
    <property type="entry name" value="SH2"/>
    <property type="match status" value="1"/>
</dbReference>
<feature type="region of interest" description="Disordered" evidence="4">
    <location>
        <begin position="949"/>
        <end position="1113"/>
    </location>
</feature>
<evidence type="ECO:0000259" key="7">
    <source>
        <dbReference type="PROSITE" id="PS51205"/>
    </source>
</evidence>
<dbReference type="InterPro" id="IPR045046">
    <property type="entry name" value="Vps9-like"/>
</dbReference>
<dbReference type="InterPro" id="IPR036860">
    <property type="entry name" value="SH2_dom_sf"/>
</dbReference>
<dbReference type="Pfam" id="PF00788">
    <property type="entry name" value="RA"/>
    <property type="match status" value="1"/>
</dbReference>
<dbReference type="PANTHER" id="PTHR23101:SF104">
    <property type="entry name" value="PROTEIN SPRINT"/>
    <property type="match status" value="1"/>
</dbReference>
<feature type="compositionally biased region" description="Basic residues" evidence="4">
    <location>
        <begin position="1073"/>
        <end position="1092"/>
    </location>
</feature>
<dbReference type="GO" id="GO:0005829">
    <property type="term" value="C:cytosol"/>
    <property type="evidence" value="ECO:0007669"/>
    <property type="project" value="TreeGrafter"/>
</dbReference>
<feature type="compositionally biased region" description="Polar residues" evidence="4">
    <location>
        <begin position="1015"/>
        <end position="1029"/>
    </location>
</feature>
<dbReference type="Pfam" id="PF23268">
    <property type="entry name" value="RIN1"/>
    <property type="match status" value="1"/>
</dbReference>
<dbReference type="PROSITE" id="PS50200">
    <property type="entry name" value="RA"/>
    <property type="match status" value="1"/>
</dbReference>
<evidence type="ECO:0000256" key="1">
    <source>
        <dbReference type="ARBA" id="ARBA00006919"/>
    </source>
</evidence>
<feature type="region of interest" description="Disordered" evidence="4">
    <location>
        <begin position="889"/>
        <end position="914"/>
    </location>
</feature>
<feature type="compositionally biased region" description="Low complexity" evidence="4">
    <location>
        <begin position="1059"/>
        <end position="1072"/>
    </location>
</feature>
<feature type="domain" description="Ras-associating" evidence="6">
    <location>
        <begin position="1445"/>
        <end position="1535"/>
    </location>
</feature>
<dbReference type="CDD" id="cd01776">
    <property type="entry name" value="RA_Rin"/>
    <property type="match status" value="1"/>
</dbReference>
<dbReference type="SUPFAM" id="SSF109993">
    <property type="entry name" value="VPS9 domain"/>
    <property type="match status" value="1"/>
</dbReference>
<dbReference type="SMART" id="SM00167">
    <property type="entry name" value="VPS9"/>
    <property type="match status" value="1"/>
</dbReference>
<dbReference type="Proteomes" id="UP001374579">
    <property type="component" value="Unassembled WGS sequence"/>
</dbReference>
<evidence type="ECO:0000259" key="5">
    <source>
        <dbReference type="PROSITE" id="PS50001"/>
    </source>
</evidence>
<proteinExistence type="inferred from homology"/>
<dbReference type="GO" id="GO:0007165">
    <property type="term" value="P:signal transduction"/>
    <property type="evidence" value="ECO:0007669"/>
    <property type="project" value="InterPro"/>
</dbReference>
<gene>
    <name evidence="8" type="ORF">V1264_019132</name>
</gene>
<dbReference type="InterPro" id="IPR000980">
    <property type="entry name" value="SH2"/>
</dbReference>
<name>A0AAN9BE29_9CAEN</name>
<feature type="compositionally biased region" description="Low complexity" evidence="4">
    <location>
        <begin position="64"/>
        <end position="77"/>
    </location>
</feature>
<dbReference type="PROSITE" id="PS50001">
    <property type="entry name" value="SH2"/>
    <property type="match status" value="1"/>
</dbReference>
<dbReference type="EMBL" id="JBAMIC010000008">
    <property type="protein sequence ID" value="KAK7104411.1"/>
    <property type="molecule type" value="Genomic_DNA"/>
</dbReference>
<comment type="similarity">
    <text evidence="1">Belongs to the RIN (Ras interaction/interference) family.</text>
</comment>
<comment type="caution">
    <text evidence="8">The sequence shown here is derived from an EMBL/GenBank/DDBJ whole genome shotgun (WGS) entry which is preliminary data.</text>
</comment>
<dbReference type="Gene3D" id="1.20.1050.80">
    <property type="entry name" value="VPS9 domain"/>
    <property type="match status" value="1"/>
</dbReference>
<feature type="region of interest" description="Disordered" evidence="4">
    <location>
        <begin position="299"/>
        <end position="326"/>
    </location>
</feature>
<feature type="domain" description="VPS9" evidence="7">
    <location>
        <begin position="1278"/>
        <end position="1430"/>
    </location>
</feature>
<dbReference type="PANTHER" id="PTHR23101">
    <property type="entry name" value="RAB GDP/GTP EXCHANGE FACTOR"/>
    <property type="match status" value="1"/>
</dbReference>
<dbReference type="Pfam" id="PF00017">
    <property type="entry name" value="SH2"/>
    <property type="match status" value="1"/>
</dbReference>
<dbReference type="CDD" id="cd00173">
    <property type="entry name" value="SH2"/>
    <property type="match status" value="1"/>
</dbReference>
<dbReference type="Gene3D" id="3.30.505.10">
    <property type="entry name" value="SH2 domain"/>
    <property type="match status" value="1"/>
</dbReference>
<feature type="compositionally biased region" description="Basic and acidic residues" evidence="4">
    <location>
        <begin position="676"/>
        <end position="697"/>
    </location>
</feature>
<organism evidence="8 9">
    <name type="scientific">Littorina saxatilis</name>
    <dbReference type="NCBI Taxonomy" id="31220"/>
    <lineage>
        <taxon>Eukaryota</taxon>
        <taxon>Metazoa</taxon>
        <taxon>Spiralia</taxon>
        <taxon>Lophotrochozoa</taxon>
        <taxon>Mollusca</taxon>
        <taxon>Gastropoda</taxon>
        <taxon>Caenogastropoda</taxon>
        <taxon>Littorinimorpha</taxon>
        <taxon>Littorinoidea</taxon>
        <taxon>Littorinidae</taxon>
        <taxon>Littorina</taxon>
    </lineage>
</organism>
<feature type="region of interest" description="Disordered" evidence="4">
    <location>
        <begin position="558"/>
        <end position="578"/>
    </location>
</feature>
<evidence type="ECO:0000313" key="8">
    <source>
        <dbReference type="EMBL" id="KAK7104411.1"/>
    </source>
</evidence>
<dbReference type="PROSITE" id="PS51205">
    <property type="entry name" value="VPS9"/>
    <property type="match status" value="1"/>
</dbReference>
<keyword evidence="2" id="KW-0343">GTPase activation</keyword>
<dbReference type="GO" id="GO:0005085">
    <property type="term" value="F:guanyl-nucleotide exchange factor activity"/>
    <property type="evidence" value="ECO:0007669"/>
    <property type="project" value="InterPro"/>
</dbReference>
<evidence type="ECO:0000313" key="9">
    <source>
        <dbReference type="Proteomes" id="UP001374579"/>
    </source>
</evidence>
<reference evidence="8 9" key="1">
    <citation type="submission" date="2024-02" db="EMBL/GenBank/DDBJ databases">
        <title>Chromosome-scale genome assembly of the rough periwinkle Littorina saxatilis.</title>
        <authorList>
            <person name="De Jode A."/>
            <person name="Faria R."/>
            <person name="Formenti G."/>
            <person name="Sims Y."/>
            <person name="Smith T.P."/>
            <person name="Tracey A."/>
            <person name="Wood J.M.D."/>
            <person name="Zagrodzka Z.B."/>
            <person name="Johannesson K."/>
            <person name="Butlin R.K."/>
            <person name="Leder E.H."/>
        </authorList>
    </citation>
    <scope>NUCLEOTIDE SEQUENCE [LARGE SCALE GENOMIC DNA]</scope>
    <source>
        <strain evidence="8">Snail1</strain>
        <tissue evidence="8">Muscle</tissue>
    </source>
</reference>
<feature type="compositionally biased region" description="Low complexity" evidence="4">
    <location>
        <begin position="949"/>
        <end position="965"/>
    </location>
</feature>
<feature type="domain" description="SH2" evidence="5">
    <location>
        <begin position="153"/>
        <end position="247"/>
    </location>
</feature>
<feature type="region of interest" description="Disordered" evidence="4">
    <location>
        <begin position="671"/>
        <end position="722"/>
    </location>
</feature>
<dbReference type="GO" id="GO:0016192">
    <property type="term" value="P:vesicle-mediated transport"/>
    <property type="evidence" value="ECO:0007669"/>
    <property type="project" value="InterPro"/>
</dbReference>
<dbReference type="SUPFAM" id="SSF55550">
    <property type="entry name" value="SH2 domain"/>
    <property type="match status" value="1"/>
</dbReference>
<protein>
    <recommendedName>
        <fullName evidence="10">Protein sprint</fullName>
    </recommendedName>
</protein>
<dbReference type="InterPro" id="IPR003123">
    <property type="entry name" value="VPS9"/>
</dbReference>
<keyword evidence="9" id="KW-1185">Reference proteome</keyword>
<dbReference type="InterPro" id="IPR037191">
    <property type="entry name" value="VPS9_dom_sf"/>
</dbReference>
<feature type="compositionally biased region" description="Basic residues" evidence="4">
    <location>
        <begin position="623"/>
        <end position="633"/>
    </location>
</feature>
<feature type="region of interest" description="Disordered" evidence="4">
    <location>
        <begin position="64"/>
        <end position="98"/>
    </location>
</feature>
<feature type="compositionally biased region" description="Low complexity" evidence="4">
    <location>
        <begin position="892"/>
        <end position="914"/>
    </location>
</feature>
<feature type="compositionally biased region" description="Polar residues" evidence="4">
    <location>
        <begin position="704"/>
        <end position="714"/>
    </location>
</feature>
<sequence length="1546" mass="170839">MVCFFVWNMKQVANAENALQLGILSALNGRRIQCCALGNTCDMKRKKCSQFVRVFFKRKHGSSQSLVSSSSDNLSADSGHDERTQGTTSPLVFDPAHFGSKPKNLDTTTTATMTTPMLIAAHGNSSHDNESHSGSDLRPISLVERLAKTHSIWLLTQMSRAGAVHLLKDRETGVFLIRKSSQSMSLALSVQNRLTDRANVDHYLIEASDYGMRLQGSAHFFHSIPSLISHYIENLDELPYRLTLTPAILQARSSRELASLAMLGQDFWLSPVSRKARTPSPACGSLHKSCSEPIDIRQPMQHSTSRPHTPTTPPLHALPPSHSVSDFSDFLTTQQVQEEQAQIFKGQFSNQVDLPPPSHCSPHLPPLRVFASVPTGTSCAKGQGGFGPHLLRLKGYNDTPTSTESSGEESGGGHVGVPHIHLVGASPQSMCAMSNASSQTDFSSLNRHKPKGKPNLYSMTPVELLHLPENNSYFHSNLSDKMSDYEDIWRSSYYDSDSVRNGSVRGGGGGGGGGGYEVGSCTTAQSDFSKFFAVSGNRESTGVRPVPVVVTTNCNTVATQSEESPPIPPKNWRTSTVVNPKHLHPLGRLSRLKSSSDSSLATVSSPVYAEPADAVVFRERQNRSSRAKVRRRSAPSVSSQSIPPEHLPPHTSRQSPFSGAEKLATILSQAALDQAENTHPKKDTLLPKKGRKVDPKQRSGAGMTRSQSMRTAQEVTRLAKNKPAWHERFNRLKLGTKVLSRSGSPYAATTKGAQPQLDDSLFLVEESSSGPTAVNRFPVYQRSKLVQSVNRGSYFSESSTVQDIISCAMPELMVRPIQAQRLVVPAAKTLSEYDNYNPYAPPSASSRGTIFCKPWEGSVVDTLLRTSHTTLPPAMDLQERVQMWQEANQTFHHSQQSQQQRENPTHQQQLQQHQQHLQQLQMIQQQQRLQQSVVKQAHTVQTVTTVGNAGTVNSTTNVNVSKSSSRMVVQSEVTQTSQTGVHPQGHPQPQGHPHLQGHANLQGHPHPQGHPHKSVSPTHPQQARPQSMMVQERHHQHPQLHRSHSNPNQAQQLPLPRNQQGQGHQQGQGRQQHQGHHHQLGHHLHQQGHHLHQQGQPVVTEGSSVTPDSRMGGLSSNCPDVINCHHIAVDTGNAALSDDEILIQSVTSTLPNRGQLAAQRKQAARDPGSKIREYIYKLSQDRNTTFGSTIENFIQCTVESQEKTPHHVMRNVRQFMTGIKNYLVKHGEGQLEDLIERERNKLGRNEILNIDALIETTLHMCVLRPLKHHIYRLFVDYHGRNNSLELMSRNIKYARTKTAEEIGIKPGLIPPQAGDMETIKHYLDKMQRAYSPLKKLENLLCATSAIYSCVKVQGKQHLHSRGPASLGADDFLPLLIYVLVHCGLVSAEIEADYMWGLLHPSVLTGEGGYYLTTLSSAVLILKNFQEAHESKTASLEGQLPTLGEVQGFLKIAFPDELRDTILWKTLPVRPNMTTKDVCSMIAHKFKITNPQDYGLILLSNGEESQLSDNQCPQILKKDNTAAGKESFFAYKRLGANIAWPSSMKHS</sequence>
<feature type="compositionally biased region" description="Basic residues" evidence="4">
    <location>
        <begin position="1034"/>
        <end position="1044"/>
    </location>
</feature>
<evidence type="ECO:0000256" key="3">
    <source>
        <dbReference type="PROSITE-ProRule" id="PRU00191"/>
    </source>
</evidence>
<dbReference type="Pfam" id="PF02204">
    <property type="entry name" value="VPS9"/>
    <property type="match status" value="1"/>
</dbReference>
<feature type="compositionally biased region" description="Polar residues" evidence="4">
    <location>
        <begin position="966"/>
        <end position="979"/>
    </location>
</feature>
<dbReference type="GO" id="GO:0005096">
    <property type="term" value="F:GTPase activator activity"/>
    <property type="evidence" value="ECO:0007669"/>
    <property type="project" value="UniProtKB-KW"/>
</dbReference>
<feature type="region of interest" description="Disordered" evidence="4">
    <location>
        <begin position="619"/>
        <end position="659"/>
    </location>
</feature>
<dbReference type="SMART" id="SM00314">
    <property type="entry name" value="RA"/>
    <property type="match status" value="1"/>
</dbReference>
<evidence type="ECO:0008006" key="10">
    <source>
        <dbReference type="Google" id="ProtNLM"/>
    </source>
</evidence>